<gene>
    <name evidence="2" type="ORF">METZ01_LOCUS468276</name>
</gene>
<evidence type="ECO:0000313" key="2">
    <source>
        <dbReference type="EMBL" id="SVE15422.1"/>
    </source>
</evidence>
<dbReference type="Pfam" id="PF08378">
    <property type="entry name" value="NERD"/>
    <property type="match status" value="1"/>
</dbReference>
<organism evidence="2">
    <name type="scientific">marine metagenome</name>
    <dbReference type="NCBI Taxonomy" id="408172"/>
    <lineage>
        <taxon>unclassified sequences</taxon>
        <taxon>metagenomes</taxon>
        <taxon>ecological metagenomes</taxon>
    </lineage>
</organism>
<evidence type="ECO:0000259" key="1">
    <source>
        <dbReference type="Pfam" id="PF08378"/>
    </source>
</evidence>
<feature type="non-terminal residue" evidence="2">
    <location>
        <position position="138"/>
    </location>
</feature>
<dbReference type="InterPro" id="IPR011528">
    <property type="entry name" value="NERD"/>
</dbReference>
<proteinExistence type="predicted"/>
<sequence>MGILVPLDLSINKLVGAEARVVQLFVDGLSDGWFVVPRLDVTAPRRPYEVDVLLIHHGYGLLAVEIKGGPFEIREGEWYRRGQLVGPPPPRQAQDAAYELRNRLREADKRLRRVHVEHAVALPDLVDLDGQLPTGVIP</sequence>
<feature type="domain" description="NERD" evidence="1">
    <location>
        <begin position="17"/>
        <end position="123"/>
    </location>
</feature>
<accession>A0A383B602</accession>
<protein>
    <recommendedName>
        <fullName evidence="1">NERD domain-containing protein</fullName>
    </recommendedName>
</protein>
<name>A0A383B602_9ZZZZ</name>
<reference evidence="2" key="1">
    <citation type="submission" date="2018-05" db="EMBL/GenBank/DDBJ databases">
        <authorList>
            <person name="Lanie J.A."/>
            <person name="Ng W.-L."/>
            <person name="Kazmierczak K.M."/>
            <person name="Andrzejewski T.M."/>
            <person name="Davidsen T.M."/>
            <person name="Wayne K.J."/>
            <person name="Tettelin H."/>
            <person name="Glass J.I."/>
            <person name="Rusch D."/>
            <person name="Podicherti R."/>
            <person name="Tsui H.-C.T."/>
            <person name="Winkler M.E."/>
        </authorList>
    </citation>
    <scope>NUCLEOTIDE SEQUENCE</scope>
</reference>
<dbReference type="AlphaFoldDB" id="A0A383B602"/>
<dbReference type="EMBL" id="UINC01197774">
    <property type="protein sequence ID" value="SVE15422.1"/>
    <property type="molecule type" value="Genomic_DNA"/>
</dbReference>